<evidence type="ECO:0000313" key="3">
    <source>
        <dbReference type="Proteomes" id="UP000462410"/>
    </source>
</evidence>
<evidence type="ECO:0000313" key="4">
    <source>
        <dbReference type="Proteomes" id="UP000622722"/>
    </source>
</evidence>
<keyword evidence="1" id="KW-0614">Plasmid</keyword>
<accession>A0A2P6AB45</accession>
<protein>
    <submittedName>
        <fullName evidence="1">Uncharacterized protein</fullName>
    </submittedName>
</protein>
<evidence type="ECO:0000313" key="1">
    <source>
        <dbReference type="EMBL" id="MBA7721446.1"/>
    </source>
</evidence>
<dbReference type="EMBL" id="JABXPW010000008">
    <property type="protein sequence ID" value="MBA7721446.1"/>
    <property type="molecule type" value="Genomic_DNA"/>
</dbReference>
<dbReference type="GeneID" id="75174173"/>
<comment type="caution">
    <text evidence="1">The sequence shown here is derived from an EMBL/GenBank/DDBJ whole genome shotgun (WGS) entry which is preliminary data.</text>
</comment>
<organism evidence="1 4">
    <name type="scientific">Escherichia coli</name>
    <dbReference type="NCBI Taxonomy" id="562"/>
    <lineage>
        <taxon>Bacteria</taxon>
        <taxon>Pseudomonadati</taxon>
        <taxon>Pseudomonadota</taxon>
        <taxon>Gammaproteobacteria</taxon>
        <taxon>Enterobacterales</taxon>
        <taxon>Enterobacteriaceae</taxon>
        <taxon>Escherichia</taxon>
    </lineage>
</organism>
<dbReference type="Proteomes" id="UP000622722">
    <property type="component" value="Unassembled WGS sequence"/>
</dbReference>
<reference evidence="1" key="2">
    <citation type="submission" date="2020-06" db="EMBL/GenBank/DDBJ databases">
        <title>REHAB project genomes.</title>
        <authorList>
            <person name="Shaw L.P."/>
        </authorList>
    </citation>
    <scope>NUCLEOTIDE SEQUENCE</scope>
    <source>
        <strain evidence="1">RHBSTW-00474</strain>
        <plasmid evidence="1">pRHBSTW-00474_8</plasmid>
    </source>
</reference>
<proteinExistence type="predicted"/>
<reference evidence="2 3" key="1">
    <citation type="submission" date="2019-12" db="EMBL/GenBank/DDBJ databases">
        <title>Enteriobacteria Tanzani isolates_8377-8380.</title>
        <authorList>
            <person name="Subbiah M."/>
            <person name="Call D."/>
        </authorList>
    </citation>
    <scope>NUCLEOTIDE SEQUENCE [LARGE SCALE GENOMIC DNA]</scope>
    <source>
        <strain evidence="2 3">8378wH8</strain>
    </source>
</reference>
<evidence type="ECO:0000313" key="2">
    <source>
        <dbReference type="EMBL" id="MWT24853.1"/>
    </source>
</evidence>
<sequence length="62" mass="7164">MTDNEKIDLMIKEIKSVILKRTGEDSKVSIVEIDGCRRINILIDNISSYLIKFSEHQNNQIT</sequence>
<geneLocation type="plasmid" evidence="1">
    <name>pRHBSTW-00474_8</name>
</geneLocation>
<name>A0A2P6AB45_ECOLX</name>
<dbReference type="EMBL" id="WTRC01000990">
    <property type="protein sequence ID" value="MWT24853.1"/>
    <property type="molecule type" value="Genomic_DNA"/>
</dbReference>
<gene>
    <name evidence="2" type="ORF">GP965_28690</name>
    <name evidence="1" type="ORF">HV209_23220</name>
</gene>
<dbReference type="Proteomes" id="UP000462410">
    <property type="component" value="Unassembled WGS sequence"/>
</dbReference>
<dbReference type="AlphaFoldDB" id="A0A2P6AB45"/>
<dbReference type="RefSeq" id="WP_000131420.1">
    <property type="nucleotide sequence ID" value="NZ_AP027597.1"/>
</dbReference>